<protein>
    <submittedName>
        <fullName evidence="1">Uncharacterized protein</fullName>
    </submittedName>
</protein>
<keyword evidence="2" id="KW-1185">Reference proteome</keyword>
<proteinExistence type="predicted"/>
<evidence type="ECO:0000313" key="1">
    <source>
        <dbReference type="EMBL" id="KAF2903390.1"/>
    </source>
</evidence>
<accession>A0A8K0GG50</accession>
<name>A0A8K0GG50_IGNLU</name>
<organism evidence="1 2">
    <name type="scientific">Ignelater luminosus</name>
    <name type="common">Cucubano</name>
    <name type="synonym">Pyrophorus luminosus</name>
    <dbReference type="NCBI Taxonomy" id="2038154"/>
    <lineage>
        <taxon>Eukaryota</taxon>
        <taxon>Metazoa</taxon>
        <taxon>Ecdysozoa</taxon>
        <taxon>Arthropoda</taxon>
        <taxon>Hexapoda</taxon>
        <taxon>Insecta</taxon>
        <taxon>Pterygota</taxon>
        <taxon>Neoptera</taxon>
        <taxon>Endopterygota</taxon>
        <taxon>Coleoptera</taxon>
        <taxon>Polyphaga</taxon>
        <taxon>Elateriformia</taxon>
        <taxon>Elateroidea</taxon>
        <taxon>Elateridae</taxon>
        <taxon>Agrypninae</taxon>
        <taxon>Pyrophorini</taxon>
        <taxon>Ignelater</taxon>
    </lineage>
</organism>
<evidence type="ECO:0000313" key="2">
    <source>
        <dbReference type="Proteomes" id="UP000801492"/>
    </source>
</evidence>
<gene>
    <name evidence="1" type="ORF">ILUMI_02791</name>
</gene>
<dbReference type="AlphaFoldDB" id="A0A8K0GG50"/>
<sequence length="194" mass="22173">MNSNGGLFNPPLQFYTTCGLLHKFGVKTEELLSFRNGQRKDRFPNRDFDYDNLSRHVHRVVDRFRRTGTFDKGKSSGRTTVLTEHALEDVRTHMKHSPKKSCKQQTDVDVSLGYLNTCTVESCSEDSTTIKYKLANISVVYKPADSKTRELSAVILQNFNNFYKKPQYSNFELSNVIHVVLASASAFVRLLQLL</sequence>
<comment type="caution">
    <text evidence="1">The sequence shown here is derived from an EMBL/GenBank/DDBJ whole genome shotgun (WGS) entry which is preliminary data.</text>
</comment>
<dbReference type="EMBL" id="VTPC01001038">
    <property type="protein sequence ID" value="KAF2903390.1"/>
    <property type="molecule type" value="Genomic_DNA"/>
</dbReference>
<reference evidence="1" key="1">
    <citation type="submission" date="2019-08" db="EMBL/GenBank/DDBJ databases">
        <title>The genome of the North American firefly Photinus pyralis.</title>
        <authorList>
            <consortium name="Photinus pyralis genome working group"/>
            <person name="Fallon T.R."/>
            <person name="Sander Lower S.E."/>
            <person name="Weng J.-K."/>
        </authorList>
    </citation>
    <scope>NUCLEOTIDE SEQUENCE</scope>
    <source>
        <strain evidence="1">TRF0915ILg1</strain>
        <tissue evidence="1">Whole body</tissue>
    </source>
</reference>
<dbReference type="Proteomes" id="UP000801492">
    <property type="component" value="Unassembled WGS sequence"/>
</dbReference>